<accession>A0AC34G588</accession>
<protein>
    <submittedName>
        <fullName evidence="2">ER membrane protein complex subunit 6</fullName>
    </submittedName>
</protein>
<reference evidence="2" key="1">
    <citation type="submission" date="2022-11" db="UniProtKB">
        <authorList>
            <consortium name="WormBaseParasite"/>
        </authorList>
    </citation>
    <scope>IDENTIFICATION</scope>
</reference>
<sequence>MVEKKSTSVATADKEKEKMNQPVYSEAAVRNNFSILENSRTCQAAASGIASGALGLTGAYGFIFYFIFVLVQAVLWEYKAGFKWNTFFVNRSLSITHSIVGGLFTYVLFWLTNRKEMNTTDLGKQCEEQQKQILNYEKKLKDVVRAYKNLEAEKKALEVALEAISTPDGNDTGALSTTKDASESESEDGKIEALKRAITTLTVENKKKEMAFQSDRKALLAKNEQLQEQVDKLKPLSESANMQKKLKERLKQSEIEREKMLADHGAVLAEMQTRYAKERTHAEQMEKQIAELYKKLQNAEEQNKKQKAEGTPSVRVLREELENVKKAHKQELEKIQQRNNQSRKLDDDKNSRIASLEQRVQELTEESATTMQEKADLLNAIESLEKNLQFLMKESESLKKAQRRLSMEVDDSMPMEEKFLECYREITKSNPSFDVYGNYLCFVTVI</sequence>
<dbReference type="WBParaSite" id="ES5_v2.g24865.t1">
    <property type="protein sequence ID" value="ES5_v2.g24865.t1"/>
    <property type="gene ID" value="ES5_v2.g24865"/>
</dbReference>
<organism evidence="1 2">
    <name type="scientific">Panagrolaimus sp. ES5</name>
    <dbReference type="NCBI Taxonomy" id="591445"/>
    <lineage>
        <taxon>Eukaryota</taxon>
        <taxon>Metazoa</taxon>
        <taxon>Ecdysozoa</taxon>
        <taxon>Nematoda</taxon>
        <taxon>Chromadorea</taxon>
        <taxon>Rhabditida</taxon>
        <taxon>Tylenchina</taxon>
        <taxon>Panagrolaimomorpha</taxon>
        <taxon>Panagrolaimoidea</taxon>
        <taxon>Panagrolaimidae</taxon>
        <taxon>Panagrolaimus</taxon>
    </lineage>
</organism>
<evidence type="ECO:0000313" key="2">
    <source>
        <dbReference type="WBParaSite" id="ES5_v2.g24865.t1"/>
    </source>
</evidence>
<dbReference type="Proteomes" id="UP000887579">
    <property type="component" value="Unplaced"/>
</dbReference>
<evidence type="ECO:0000313" key="1">
    <source>
        <dbReference type="Proteomes" id="UP000887579"/>
    </source>
</evidence>
<name>A0AC34G588_9BILA</name>
<proteinExistence type="predicted"/>